<gene>
    <name evidence="1" type="ORF">MSZNOR_3186</name>
</gene>
<evidence type="ECO:0000313" key="2">
    <source>
        <dbReference type="Proteomes" id="UP001162030"/>
    </source>
</evidence>
<protein>
    <submittedName>
        <fullName evidence="1">Uncharacterized protein</fullName>
    </submittedName>
</protein>
<accession>A0ABM9I4I1</accession>
<keyword evidence="2" id="KW-1185">Reference proteome</keyword>
<sequence length="104" mass="11097">MAVSREPSAPMVRSVSMILVTTAIPPRAAQIVPVYVKPSKGNADIRVQWLLAIAPDVASVRESWISSMTLRANGSPATVGLPRQAQTPGDIQRFSVFRRGNAAG</sequence>
<dbReference type="Proteomes" id="UP001162030">
    <property type="component" value="Chromosome"/>
</dbReference>
<evidence type="ECO:0000313" key="1">
    <source>
        <dbReference type="EMBL" id="CAI8888027.1"/>
    </source>
</evidence>
<reference evidence="1 2" key="1">
    <citation type="submission" date="2023-03" db="EMBL/GenBank/DDBJ databases">
        <authorList>
            <person name="Pearce D."/>
        </authorList>
    </citation>
    <scope>NUCLEOTIDE SEQUENCE [LARGE SCALE GENOMIC DNA]</scope>
    <source>
        <strain evidence="1">Msz</strain>
    </source>
</reference>
<dbReference type="EMBL" id="OX458333">
    <property type="protein sequence ID" value="CAI8888027.1"/>
    <property type="molecule type" value="Genomic_DNA"/>
</dbReference>
<organism evidence="1 2">
    <name type="scientific">Methylocaldum szegediense</name>
    <dbReference type="NCBI Taxonomy" id="73780"/>
    <lineage>
        <taxon>Bacteria</taxon>
        <taxon>Pseudomonadati</taxon>
        <taxon>Pseudomonadota</taxon>
        <taxon>Gammaproteobacteria</taxon>
        <taxon>Methylococcales</taxon>
        <taxon>Methylococcaceae</taxon>
        <taxon>Methylocaldum</taxon>
    </lineage>
</organism>
<proteinExistence type="predicted"/>
<name>A0ABM9I4I1_9GAMM</name>